<evidence type="ECO:0000256" key="2">
    <source>
        <dbReference type="ARBA" id="ARBA00004370"/>
    </source>
</evidence>
<reference evidence="12 13" key="1">
    <citation type="submission" date="2018-08" db="EMBL/GenBank/DDBJ databases">
        <title>A genome reference for cultivated species of the human gut microbiota.</title>
        <authorList>
            <person name="Zou Y."/>
            <person name="Xue W."/>
            <person name="Luo G."/>
        </authorList>
    </citation>
    <scope>NUCLEOTIDE SEQUENCE [LARGE SCALE GENOMIC DNA]</scope>
    <source>
        <strain evidence="12 13">OM03-2</strain>
    </source>
</reference>
<evidence type="ECO:0000256" key="1">
    <source>
        <dbReference type="ARBA" id="ARBA00000085"/>
    </source>
</evidence>
<dbReference type="InterPro" id="IPR036097">
    <property type="entry name" value="HisK_dim/P_sf"/>
</dbReference>
<feature type="region of interest" description="Disordered" evidence="9">
    <location>
        <begin position="1"/>
        <end position="30"/>
    </location>
</feature>
<dbReference type="GO" id="GO:0000155">
    <property type="term" value="F:phosphorelay sensor kinase activity"/>
    <property type="evidence" value="ECO:0007669"/>
    <property type="project" value="InterPro"/>
</dbReference>
<evidence type="ECO:0000259" key="11">
    <source>
        <dbReference type="PROSITE" id="PS50109"/>
    </source>
</evidence>
<organism evidence="12 13">
    <name type="scientific">Dorea formicigenerans</name>
    <dbReference type="NCBI Taxonomy" id="39486"/>
    <lineage>
        <taxon>Bacteria</taxon>
        <taxon>Bacillati</taxon>
        <taxon>Bacillota</taxon>
        <taxon>Clostridia</taxon>
        <taxon>Lachnospirales</taxon>
        <taxon>Lachnospiraceae</taxon>
        <taxon>Dorea</taxon>
    </lineage>
</organism>
<evidence type="ECO:0000256" key="5">
    <source>
        <dbReference type="ARBA" id="ARBA00022679"/>
    </source>
</evidence>
<protein>
    <recommendedName>
        <fullName evidence="3">histidine kinase</fullName>
        <ecNumber evidence="3">2.7.13.3</ecNumber>
    </recommendedName>
</protein>
<evidence type="ECO:0000256" key="9">
    <source>
        <dbReference type="SAM" id="MobiDB-lite"/>
    </source>
</evidence>
<dbReference type="FunFam" id="3.30.565.10:FF:000006">
    <property type="entry name" value="Sensor histidine kinase WalK"/>
    <property type="match status" value="1"/>
</dbReference>
<dbReference type="Gene3D" id="1.10.287.130">
    <property type="match status" value="1"/>
</dbReference>
<evidence type="ECO:0000256" key="4">
    <source>
        <dbReference type="ARBA" id="ARBA00022553"/>
    </source>
</evidence>
<dbReference type="InterPro" id="IPR005467">
    <property type="entry name" value="His_kinase_dom"/>
</dbReference>
<dbReference type="InterPro" id="IPR003661">
    <property type="entry name" value="HisK_dim/P_dom"/>
</dbReference>
<dbReference type="CDD" id="cd00075">
    <property type="entry name" value="HATPase"/>
    <property type="match status" value="1"/>
</dbReference>
<comment type="subcellular location">
    <subcellularLocation>
        <location evidence="2">Membrane</location>
    </subcellularLocation>
</comment>
<dbReference type="Pfam" id="PF00512">
    <property type="entry name" value="HisKA"/>
    <property type="match status" value="1"/>
</dbReference>
<dbReference type="PANTHER" id="PTHR45453:SF1">
    <property type="entry name" value="PHOSPHATE REGULON SENSOR PROTEIN PHOR"/>
    <property type="match status" value="1"/>
</dbReference>
<keyword evidence="10" id="KW-1133">Transmembrane helix</keyword>
<keyword evidence="5" id="KW-0808">Transferase</keyword>
<dbReference type="GO" id="GO:0004721">
    <property type="term" value="F:phosphoprotein phosphatase activity"/>
    <property type="evidence" value="ECO:0007669"/>
    <property type="project" value="TreeGrafter"/>
</dbReference>
<feature type="transmembrane region" description="Helical" evidence="10">
    <location>
        <begin position="41"/>
        <end position="61"/>
    </location>
</feature>
<keyword evidence="8 10" id="KW-0472">Membrane</keyword>
<dbReference type="Gene3D" id="3.30.565.10">
    <property type="entry name" value="Histidine kinase-like ATPase, C-terminal domain"/>
    <property type="match status" value="1"/>
</dbReference>
<dbReference type="PRINTS" id="PR00344">
    <property type="entry name" value="BCTRLSENSOR"/>
</dbReference>
<dbReference type="EC" id="2.7.13.3" evidence="3"/>
<name>A0A3E5EQD4_9FIRM</name>
<evidence type="ECO:0000256" key="8">
    <source>
        <dbReference type="ARBA" id="ARBA00023136"/>
    </source>
</evidence>
<dbReference type="CDD" id="cd00082">
    <property type="entry name" value="HisKA"/>
    <property type="match status" value="1"/>
</dbReference>
<dbReference type="InterPro" id="IPR004358">
    <property type="entry name" value="Sig_transdc_His_kin-like_C"/>
</dbReference>
<evidence type="ECO:0000256" key="6">
    <source>
        <dbReference type="ARBA" id="ARBA00022777"/>
    </source>
</evidence>
<sequence>MPRPQSEAQARSRGSPVPKARRKPAWKGTHMKLRSKIQHSMIMVITVTLLAAYALTTLVIYRQNVGLMERETRQEADYIVKAIEISGTDYLKQMDEVEKNTRITLIDPAGDVLYDSTEDAVTLQNHKNRPEIKAAHKNGTGQEVRRSMTMSKEMFYYAKLLPDGNVLRVSKTMNTALHTAISILPIMGLIAVVALAFAYLLSRQQVAKLIRPINELDLEEPLENEVYEELTPLLESIDKQNKEKEAIANMRKEFSANVSHELKTPLTSISGYAEIMKSGIVKPEDMPRFSEKIYNEARRLITLVEDIIKLSHLDEGKVELERQDVDFYELTREIISRLSPQASAKKVHMELTGESVIYNGVRQILDEMVYNICENAIKYNKEGGEIRVWVGNTLNGKKIIVTDTGIGIPKNQQERIFERFYRVDKSHSKEIGGTGLGLSIVKHGAILHNAKIHVDSELGKGTRMELTF</sequence>
<dbReference type="SMART" id="SM00387">
    <property type="entry name" value="HATPase_c"/>
    <property type="match status" value="1"/>
</dbReference>
<keyword evidence="10" id="KW-0812">Transmembrane</keyword>
<dbReference type="SUPFAM" id="SSF47384">
    <property type="entry name" value="Homodimeric domain of signal transducing histidine kinase"/>
    <property type="match status" value="1"/>
</dbReference>
<comment type="catalytic activity">
    <reaction evidence="1">
        <text>ATP + protein L-histidine = ADP + protein N-phospho-L-histidine.</text>
        <dbReference type="EC" id="2.7.13.3"/>
    </reaction>
</comment>
<dbReference type="SMART" id="SM00388">
    <property type="entry name" value="HisKA"/>
    <property type="match status" value="1"/>
</dbReference>
<comment type="caution">
    <text evidence="12">The sequence shown here is derived from an EMBL/GenBank/DDBJ whole genome shotgun (WGS) entry which is preliminary data.</text>
</comment>
<feature type="compositionally biased region" description="Basic residues" evidence="9">
    <location>
        <begin position="19"/>
        <end position="30"/>
    </location>
</feature>
<accession>A0A3E5EQD4</accession>
<dbReference type="GO" id="GO:0016036">
    <property type="term" value="P:cellular response to phosphate starvation"/>
    <property type="evidence" value="ECO:0007669"/>
    <property type="project" value="TreeGrafter"/>
</dbReference>
<keyword evidence="4" id="KW-0597">Phosphoprotein</keyword>
<dbReference type="InterPro" id="IPR003594">
    <property type="entry name" value="HATPase_dom"/>
</dbReference>
<dbReference type="EMBL" id="QSVB01000008">
    <property type="protein sequence ID" value="RGN91048.1"/>
    <property type="molecule type" value="Genomic_DNA"/>
</dbReference>
<dbReference type="SUPFAM" id="SSF55874">
    <property type="entry name" value="ATPase domain of HSP90 chaperone/DNA topoisomerase II/histidine kinase"/>
    <property type="match status" value="1"/>
</dbReference>
<dbReference type="InterPro" id="IPR036890">
    <property type="entry name" value="HATPase_C_sf"/>
</dbReference>
<dbReference type="Pfam" id="PF02518">
    <property type="entry name" value="HATPase_c"/>
    <property type="match status" value="1"/>
</dbReference>
<proteinExistence type="predicted"/>
<keyword evidence="7" id="KW-0902">Two-component regulatory system</keyword>
<dbReference type="Proteomes" id="UP000260841">
    <property type="component" value="Unassembled WGS sequence"/>
</dbReference>
<dbReference type="GO" id="GO:0005886">
    <property type="term" value="C:plasma membrane"/>
    <property type="evidence" value="ECO:0007669"/>
    <property type="project" value="TreeGrafter"/>
</dbReference>
<dbReference type="PANTHER" id="PTHR45453">
    <property type="entry name" value="PHOSPHATE REGULON SENSOR PROTEIN PHOR"/>
    <property type="match status" value="1"/>
</dbReference>
<feature type="transmembrane region" description="Helical" evidence="10">
    <location>
        <begin position="176"/>
        <end position="201"/>
    </location>
</feature>
<dbReference type="AlphaFoldDB" id="A0A3E5EQD4"/>
<evidence type="ECO:0000313" key="13">
    <source>
        <dbReference type="Proteomes" id="UP000260841"/>
    </source>
</evidence>
<evidence type="ECO:0000256" key="3">
    <source>
        <dbReference type="ARBA" id="ARBA00012438"/>
    </source>
</evidence>
<keyword evidence="6 12" id="KW-0418">Kinase</keyword>
<evidence type="ECO:0000256" key="10">
    <source>
        <dbReference type="SAM" id="Phobius"/>
    </source>
</evidence>
<evidence type="ECO:0000313" key="12">
    <source>
        <dbReference type="EMBL" id="RGN91048.1"/>
    </source>
</evidence>
<evidence type="ECO:0000256" key="7">
    <source>
        <dbReference type="ARBA" id="ARBA00023012"/>
    </source>
</evidence>
<dbReference type="InterPro" id="IPR050351">
    <property type="entry name" value="BphY/WalK/GraS-like"/>
</dbReference>
<dbReference type="PROSITE" id="PS50109">
    <property type="entry name" value="HIS_KIN"/>
    <property type="match status" value="1"/>
</dbReference>
<gene>
    <name evidence="12" type="ORF">DXB36_08990</name>
</gene>
<dbReference type="FunFam" id="1.10.287.130:FF:000001">
    <property type="entry name" value="Two-component sensor histidine kinase"/>
    <property type="match status" value="1"/>
</dbReference>
<feature type="domain" description="Histidine kinase" evidence="11">
    <location>
        <begin position="257"/>
        <end position="468"/>
    </location>
</feature>